<evidence type="ECO:0000313" key="1">
    <source>
        <dbReference type="EMBL" id="MBM3222778.1"/>
    </source>
</evidence>
<accession>A0A938B2F6</accession>
<organism evidence="1 2">
    <name type="scientific">Tectimicrobiota bacterium</name>
    <dbReference type="NCBI Taxonomy" id="2528274"/>
    <lineage>
        <taxon>Bacteria</taxon>
        <taxon>Pseudomonadati</taxon>
        <taxon>Nitrospinota/Tectimicrobiota group</taxon>
        <taxon>Candidatus Tectimicrobiota</taxon>
    </lineage>
</organism>
<name>A0A938B2F6_UNCTE</name>
<comment type="caution">
    <text evidence="1">The sequence shown here is derived from an EMBL/GenBank/DDBJ whole genome shotgun (WGS) entry which is preliminary data.</text>
</comment>
<dbReference type="AlphaFoldDB" id="A0A938B2F6"/>
<gene>
    <name evidence="1" type="ORF">FJZ47_03100</name>
</gene>
<protein>
    <submittedName>
        <fullName evidence="1">Uncharacterized protein</fullName>
    </submittedName>
</protein>
<dbReference type="Proteomes" id="UP000712673">
    <property type="component" value="Unassembled WGS sequence"/>
</dbReference>
<dbReference type="EMBL" id="VGLS01000054">
    <property type="protein sequence ID" value="MBM3222778.1"/>
    <property type="molecule type" value="Genomic_DNA"/>
</dbReference>
<reference evidence="1" key="1">
    <citation type="submission" date="2019-03" db="EMBL/GenBank/DDBJ databases">
        <title>Lake Tanganyika Metagenome-Assembled Genomes (MAGs).</title>
        <authorList>
            <person name="Tran P."/>
        </authorList>
    </citation>
    <scope>NUCLEOTIDE SEQUENCE</scope>
    <source>
        <strain evidence="1">K_DeepCast_65m_m2_066</strain>
    </source>
</reference>
<proteinExistence type="predicted"/>
<sequence length="163" mass="16990">MEELAADLTRALVAADVPSADIPAQVDLLLDMMVPEATFPAELQEPPPADLAAEPSVEELAADLTRALVAADVPSADIPAQVDLLLDMMVPEATLPAELQEPPPADLAAEPSVEELAADLTRSLAAAGVPSADISAQVDLLLEMMVPDTSSLSSVYPEIRDTQ</sequence>
<evidence type="ECO:0000313" key="2">
    <source>
        <dbReference type="Proteomes" id="UP000712673"/>
    </source>
</evidence>